<dbReference type="Pfam" id="PF11369">
    <property type="entry name" value="DUF3160"/>
    <property type="match status" value="1"/>
</dbReference>
<dbReference type="SMART" id="SM01325">
    <property type="entry name" value="DUF3160"/>
    <property type="match status" value="1"/>
</dbReference>
<accession>A0A939B031</accession>
<evidence type="ECO:0000313" key="4">
    <source>
        <dbReference type="Proteomes" id="UP000764045"/>
    </source>
</evidence>
<keyword evidence="1" id="KW-0732">Signal</keyword>
<dbReference type="InterPro" id="IPR038434">
    <property type="entry name" value="YARHG_sf"/>
</dbReference>
<comment type="caution">
    <text evidence="3">The sequence shown here is derived from an EMBL/GenBank/DDBJ whole genome shotgun (WGS) entry which is preliminary data.</text>
</comment>
<organism evidence="3 4">
    <name type="scientific">Marseilla massiliensis</name>
    <dbReference type="NCBI Taxonomy" id="1841864"/>
    <lineage>
        <taxon>Bacteria</taxon>
        <taxon>Pseudomonadati</taxon>
        <taxon>Bacteroidota</taxon>
        <taxon>Bacteroidia</taxon>
        <taxon>Bacteroidales</taxon>
        <taxon>Prevotellaceae</taxon>
        <taxon>Marseilla</taxon>
    </lineage>
</organism>
<dbReference type="Proteomes" id="UP000764045">
    <property type="component" value="Unassembled WGS sequence"/>
</dbReference>
<protein>
    <submittedName>
        <fullName evidence="3">DUF3160 domain-containing protein</fullName>
    </submittedName>
</protein>
<dbReference type="AlphaFoldDB" id="A0A939B031"/>
<feature type="chain" id="PRO_5037658908" evidence="1">
    <location>
        <begin position="27"/>
        <end position="795"/>
    </location>
</feature>
<evidence type="ECO:0000259" key="2">
    <source>
        <dbReference type="SMART" id="SM01324"/>
    </source>
</evidence>
<keyword evidence="4" id="KW-1185">Reference proteome</keyword>
<feature type="domain" description="YARHG" evidence="2">
    <location>
        <begin position="35"/>
        <end position="125"/>
    </location>
</feature>
<evidence type="ECO:0000256" key="1">
    <source>
        <dbReference type="SAM" id="SignalP"/>
    </source>
</evidence>
<dbReference type="RefSeq" id="WP_205106966.1">
    <property type="nucleotide sequence ID" value="NZ_JACJJL010000001.1"/>
</dbReference>
<dbReference type="InterPro" id="IPR025582">
    <property type="entry name" value="YARHG_dom"/>
</dbReference>
<name>A0A939B031_9BACT</name>
<dbReference type="Pfam" id="PF13308">
    <property type="entry name" value="YARHG"/>
    <property type="match status" value="1"/>
</dbReference>
<dbReference type="InterPro" id="IPR022601">
    <property type="entry name" value="DUF3160"/>
</dbReference>
<dbReference type="Gene3D" id="1.20.58.1690">
    <property type="match status" value="1"/>
</dbReference>
<feature type="signal peptide" evidence="1">
    <location>
        <begin position="1"/>
        <end position="26"/>
    </location>
</feature>
<dbReference type="EMBL" id="JACJJL010000001">
    <property type="protein sequence ID" value="MBM6660323.1"/>
    <property type="molecule type" value="Genomic_DNA"/>
</dbReference>
<reference evidence="3 4" key="1">
    <citation type="journal article" date="2021" name="Sci. Rep.">
        <title>The distribution of antibiotic resistance genes in chicken gut microbiota commensals.</title>
        <authorList>
            <person name="Juricova H."/>
            <person name="Matiasovicova J."/>
            <person name="Kubasova T."/>
            <person name="Cejkova D."/>
            <person name="Rychlik I."/>
        </authorList>
    </citation>
    <scope>NUCLEOTIDE SEQUENCE [LARGE SCALE GENOMIC DNA]</scope>
    <source>
        <strain evidence="3 4">An819</strain>
    </source>
</reference>
<evidence type="ECO:0000313" key="3">
    <source>
        <dbReference type="EMBL" id="MBM6660323.1"/>
    </source>
</evidence>
<dbReference type="SMART" id="SM01324">
    <property type="entry name" value="YARHG"/>
    <property type="match status" value="1"/>
</dbReference>
<sequence length="795" mass="88998">MTNKIARLFHGLAVALAMVLPATACGADGFVPVGSRIDVEALGSHIDTSMDISGLSLQDLRILRNAFAARQGYCFTDYALRAVFGHTSWYDSLMYERVVGEAGEKPITYTKDELAFIDRIKAREAELKAQNYKCGPGERVNVGNIVNGFQLEEVSEPLYRRLARDGFAIVPRQNIQLFHCYENNDYHDFPSFITTDLHLQLMHIYYSKLMQEIEAGGLAVRLGGLSRQLYARLEQSLAQSTSDNGRETARWCMAWLAVYDRLWGLDQLQAPAGYEQAVADEVGRVMLAADAESPFLGQTGVKFMYSLFRPRGYYTASELQQKYFRSMMWLQSTPFCIDDKVQLRRAVRLADAVNGSTRARGSLMFIDNLLTFMVGRPDGLSVLALADELKRGKYNTGRLMSDDALLARLQRSLLAKSRAAARIRPKEQLSCAEKICFLPQRYVFDSEVLQELVDVETSPQTLRAYPSGLDVMAALGSEAARGILTGELGVADRWPEYTARLDSVAAMMPELTRDSTLSDLRLEAFGALADMDDDRLPYFMRTPQWARKGLNAALAAWAETRHDITLYAKQPMAAECGGAIPDPVVVGYVEPNVAYWGKALELIRRIRAVVDYYGFMTPRIKSITDQVEEQTDFLLRIAQKEIEGRSVTAEEFKSIEKLGSTYEWLTLDIMKDKARQDGMSWEDVQGPDRSVAVVADVYTSNGSNNPDKGVLHAATGYVDDIYVVVEINGMLHLTRGAVFSYREFPMPLGTRLTDAEWQQILEREPRKGVPSWMDGIILADPVPADNELIFYSSGC</sequence>
<gene>
    <name evidence="3" type="ORF">H6B30_00890</name>
</gene>
<proteinExistence type="predicted"/>